<feature type="transmembrane region" description="Helical" evidence="8">
    <location>
        <begin position="42"/>
        <end position="59"/>
    </location>
</feature>
<feature type="transmembrane region" description="Helical" evidence="8">
    <location>
        <begin position="211"/>
        <end position="230"/>
    </location>
</feature>
<sequence>MKTFWTIYRAPAKYLMYSVPLTLLIGFIIGLNFDTTPMKSTLLIGTIIMIYATMVGFNFKQLASTAGSKVLIFSVIINFVIIPVIAFGLGTLLLTGRADNGAMFAGLAISALLPTSGMTISWTVLQKGNVDAAVKLTIFGLILGSLLAPWYLLVMVGQYVPIDIWGTMKTILLVVFVPMILGHFTFKLLLRKMTPQHFKKNVKPKFGPLSIWAMLYVVFISISTGAKMIVNNLELIAIAVVVLLLFYAINFAISTFAALKFFNREDGIALVNGTVLRNLSIAIGLAATSFGPEAALIVTLAFIIQQQGIANYAQISMRKWFKPTEKQESSTSAQEKTQTT</sequence>
<evidence type="ECO:0000313" key="10">
    <source>
        <dbReference type="Proteomes" id="UP001596976"/>
    </source>
</evidence>
<dbReference type="InterPro" id="IPR038770">
    <property type="entry name" value="Na+/solute_symporter_sf"/>
</dbReference>
<evidence type="ECO:0000256" key="1">
    <source>
        <dbReference type="ARBA" id="ARBA00004651"/>
    </source>
</evidence>
<keyword evidence="4" id="KW-1003">Cell membrane</keyword>
<feature type="transmembrane region" description="Helical" evidence="8">
    <location>
        <begin position="12"/>
        <end position="30"/>
    </location>
</feature>
<evidence type="ECO:0000256" key="7">
    <source>
        <dbReference type="ARBA" id="ARBA00023136"/>
    </source>
</evidence>
<evidence type="ECO:0000256" key="8">
    <source>
        <dbReference type="SAM" id="Phobius"/>
    </source>
</evidence>
<evidence type="ECO:0000313" key="9">
    <source>
        <dbReference type="EMBL" id="MFD0942601.1"/>
    </source>
</evidence>
<feature type="transmembrane region" description="Helical" evidence="8">
    <location>
        <begin position="71"/>
        <end position="95"/>
    </location>
</feature>
<name>A0ABW3GTR2_9BACL</name>
<keyword evidence="7 8" id="KW-0472">Membrane</keyword>
<dbReference type="EMBL" id="JBHTJF010000009">
    <property type="protein sequence ID" value="MFD0942601.1"/>
    <property type="molecule type" value="Genomic_DNA"/>
</dbReference>
<feature type="transmembrane region" description="Helical" evidence="8">
    <location>
        <begin position="236"/>
        <end position="262"/>
    </location>
</feature>
<comment type="subcellular location">
    <subcellularLocation>
        <location evidence="1">Cell membrane</location>
        <topology evidence="1">Multi-pass membrane protein</topology>
    </subcellularLocation>
</comment>
<feature type="transmembrane region" description="Helical" evidence="8">
    <location>
        <begin position="101"/>
        <end position="125"/>
    </location>
</feature>
<comment type="similarity">
    <text evidence="2">Belongs to the arsenical resistance-3 (ACR3) (TC 2.A.59) family.</text>
</comment>
<protein>
    <submittedName>
        <fullName evidence="9">Arsenic resistance protein</fullName>
    </submittedName>
</protein>
<dbReference type="PANTHER" id="PTHR43057:SF1">
    <property type="entry name" value="ARSENICAL-RESISTANCE PROTEIN 3"/>
    <property type="match status" value="1"/>
</dbReference>
<keyword evidence="3" id="KW-0813">Transport</keyword>
<organism evidence="9 10">
    <name type="scientific">Savagea faecisuis</name>
    <dbReference type="NCBI Taxonomy" id="1274803"/>
    <lineage>
        <taxon>Bacteria</taxon>
        <taxon>Bacillati</taxon>
        <taxon>Bacillota</taxon>
        <taxon>Bacilli</taxon>
        <taxon>Bacillales</taxon>
        <taxon>Caryophanaceae</taxon>
        <taxon>Savagea</taxon>
    </lineage>
</organism>
<evidence type="ECO:0000256" key="4">
    <source>
        <dbReference type="ARBA" id="ARBA00022475"/>
    </source>
</evidence>
<accession>A0ABW3GTR2</accession>
<keyword evidence="5 8" id="KW-0812">Transmembrane</keyword>
<evidence type="ECO:0000256" key="3">
    <source>
        <dbReference type="ARBA" id="ARBA00022448"/>
    </source>
</evidence>
<dbReference type="Pfam" id="PF01758">
    <property type="entry name" value="SBF"/>
    <property type="match status" value="1"/>
</dbReference>
<dbReference type="RefSeq" id="WP_381009221.1">
    <property type="nucleotide sequence ID" value="NZ_JBHTJF010000009.1"/>
</dbReference>
<dbReference type="PANTHER" id="PTHR43057">
    <property type="entry name" value="ARSENITE EFFLUX TRANSPORTER"/>
    <property type="match status" value="1"/>
</dbReference>
<dbReference type="Proteomes" id="UP001596976">
    <property type="component" value="Unassembled WGS sequence"/>
</dbReference>
<feature type="transmembrane region" description="Helical" evidence="8">
    <location>
        <begin position="132"/>
        <end position="151"/>
    </location>
</feature>
<evidence type="ECO:0000256" key="2">
    <source>
        <dbReference type="ARBA" id="ARBA00010110"/>
    </source>
</evidence>
<keyword evidence="10" id="KW-1185">Reference proteome</keyword>
<evidence type="ECO:0000256" key="6">
    <source>
        <dbReference type="ARBA" id="ARBA00022989"/>
    </source>
</evidence>
<proteinExistence type="inferred from homology"/>
<feature type="transmembrane region" description="Helical" evidence="8">
    <location>
        <begin position="171"/>
        <end position="190"/>
    </location>
</feature>
<keyword evidence="6 8" id="KW-1133">Transmembrane helix</keyword>
<dbReference type="InterPro" id="IPR004706">
    <property type="entry name" value="Arsenical-R_Acr3"/>
</dbReference>
<dbReference type="Gene3D" id="1.20.1530.20">
    <property type="match status" value="1"/>
</dbReference>
<gene>
    <name evidence="9" type="ORF">ACFQ0V_02300</name>
</gene>
<comment type="caution">
    <text evidence="9">The sequence shown here is derived from an EMBL/GenBank/DDBJ whole genome shotgun (WGS) entry which is preliminary data.</text>
</comment>
<evidence type="ECO:0000256" key="5">
    <source>
        <dbReference type="ARBA" id="ARBA00022692"/>
    </source>
</evidence>
<dbReference type="InterPro" id="IPR002657">
    <property type="entry name" value="BilAc:Na_symport/Acr3"/>
</dbReference>
<reference evidence="10" key="1">
    <citation type="journal article" date="2019" name="Int. J. Syst. Evol. Microbiol.">
        <title>The Global Catalogue of Microorganisms (GCM) 10K type strain sequencing project: providing services to taxonomists for standard genome sequencing and annotation.</title>
        <authorList>
            <consortium name="The Broad Institute Genomics Platform"/>
            <consortium name="The Broad Institute Genome Sequencing Center for Infectious Disease"/>
            <person name="Wu L."/>
            <person name="Ma J."/>
        </authorList>
    </citation>
    <scope>NUCLEOTIDE SEQUENCE [LARGE SCALE GENOMIC DNA]</scope>
    <source>
        <strain evidence="10">CCUG 63563</strain>
    </source>
</reference>